<organism evidence="2 3">
    <name type="scientific">Agrobacterium phage OLIVR5</name>
    <dbReference type="NCBI Taxonomy" id="2723773"/>
    <lineage>
        <taxon>Viruses</taxon>
        <taxon>Duplodnaviria</taxon>
        <taxon>Heunggongvirae</taxon>
        <taxon>Uroviricota</taxon>
        <taxon>Caudoviricetes</taxon>
        <taxon>Pootjesviridae</taxon>
        <taxon>Heverleevirus</taxon>
        <taxon>Heverleevirus OLIVR5</taxon>
    </lineage>
</organism>
<dbReference type="PROSITE" id="PS51257">
    <property type="entry name" value="PROKAR_LIPOPROTEIN"/>
    <property type="match status" value="1"/>
</dbReference>
<proteinExistence type="predicted"/>
<evidence type="ECO:0000256" key="1">
    <source>
        <dbReference type="SAM" id="MobiDB-lite"/>
    </source>
</evidence>
<feature type="region of interest" description="Disordered" evidence="1">
    <location>
        <begin position="81"/>
        <end position="102"/>
    </location>
</feature>
<evidence type="ECO:0008006" key="4">
    <source>
        <dbReference type="Google" id="ProtNLM"/>
    </source>
</evidence>
<keyword evidence="3" id="KW-1185">Reference proteome</keyword>
<protein>
    <recommendedName>
        <fullName evidence="4">Lipoprotein</fullName>
    </recommendedName>
</protein>
<evidence type="ECO:0000313" key="2">
    <source>
        <dbReference type="EMBL" id="QIW87814.1"/>
    </source>
</evidence>
<accession>A0A858MSR6</accession>
<name>A0A858MSR6_9CAUD</name>
<reference evidence="2 3" key="1">
    <citation type="submission" date="2020-03" db="EMBL/GenBank/DDBJ databases">
        <authorList>
            <person name="Holtappels D."/>
            <person name="Bomans J.P.J."/>
            <person name="Lavigne R."/>
            <person name="Wagemans J."/>
        </authorList>
    </citation>
    <scope>NUCLEOTIDE SEQUENCE [LARGE SCALE GENOMIC DNA]</scope>
    <source>
        <strain evidence="2 3">OLIVR5</strain>
    </source>
</reference>
<evidence type="ECO:0000313" key="3">
    <source>
        <dbReference type="Proteomes" id="UP000671873"/>
    </source>
</evidence>
<sequence length="102" mass="11446">MKTFLFMIALLALTSCASVQKEIVLQPVHQKIPERYLTCTELKKSEYPKPDSLKDKETAKLIVKMDKRISECAANARAVRELQKSIPPQGEPSSSENKPSSK</sequence>
<dbReference type="EMBL" id="MT234342">
    <property type="protein sequence ID" value="QIW87814.1"/>
    <property type="molecule type" value="Genomic_DNA"/>
</dbReference>
<gene>
    <name evidence="2" type="ORF">Ab1vBOLIVR5_gp166c</name>
</gene>
<dbReference type="Proteomes" id="UP000671873">
    <property type="component" value="Segment"/>
</dbReference>
<feature type="compositionally biased region" description="Low complexity" evidence="1">
    <location>
        <begin position="91"/>
        <end position="102"/>
    </location>
</feature>